<dbReference type="eggNOG" id="COG3328">
    <property type="taxonomic scope" value="Bacteria"/>
</dbReference>
<dbReference type="KEGG" id="cti:pRALTA_0055"/>
<evidence type="ECO:0000256" key="2">
    <source>
        <dbReference type="ARBA" id="ARBA00010961"/>
    </source>
</evidence>
<geneLocation type="plasmid" evidence="9 10">
    <name>pRALTA</name>
</geneLocation>
<feature type="compositionally biased region" description="Low complexity" evidence="7">
    <location>
        <begin position="8"/>
        <end position="18"/>
    </location>
</feature>
<dbReference type="KEGG" id="cti:pRALTA_0503"/>
<evidence type="ECO:0000313" key="8">
    <source>
        <dbReference type="EMBL" id="CAP63756.1"/>
    </source>
</evidence>
<evidence type="ECO:0000256" key="6">
    <source>
        <dbReference type="RuleBase" id="RU365089"/>
    </source>
</evidence>
<reference evidence="9" key="2">
    <citation type="submission" date="2008-01" db="EMBL/GenBank/DDBJ databases">
        <authorList>
            <person name="Genoscope"/>
        </authorList>
    </citation>
    <scope>NUCLEOTIDE SEQUENCE</scope>
    <source>
        <strain evidence="9">LMG19424</strain>
        <plasmid evidence="9">pRALTA</plasmid>
    </source>
</reference>
<dbReference type="EMBL" id="CU633751">
    <property type="protein sequence ID" value="CAP63756.1"/>
    <property type="molecule type" value="Genomic_DNA"/>
</dbReference>
<dbReference type="GO" id="GO:0006313">
    <property type="term" value="P:DNA transposition"/>
    <property type="evidence" value="ECO:0007669"/>
    <property type="project" value="UniProtKB-UniRule"/>
</dbReference>
<dbReference type="InterPro" id="IPR001207">
    <property type="entry name" value="Transposase_mutator"/>
</dbReference>
<protein>
    <recommendedName>
        <fullName evidence="6">Mutator family transposase</fullName>
    </recommendedName>
</protein>
<evidence type="ECO:0000256" key="4">
    <source>
        <dbReference type="ARBA" id="ARBA00023125"/>
    </source>
</evidence>
<keyword evidence="3 6" id="KW-0815">Transposition</keyword>
<keyword evidence="5 6" id="KW-0233">DNA recombination</keyword>
<evidence type="ECO:0000256" key="1">
    <source>
        <dbReference type="ARBA" id="ARBA00002190"/>
    </source>
</evidence>
<dbReference type="HOGENOM" id="CLU_1719292_0_0_4"/>
<keyword evidence="10" id="KW-1185">Reference proteome</keyword>
<comment type="similarity">
    <text evidence="2 6">Belongs to the transposase mutator family.</text>
</comment>
<dbReference type="Pfam" id="PF00872">
    <property type="entry name" value="Transposase_mut"/>
    <property type="match status" value="1"/>
</dbReference>
<dbReference type="PANTHER" id="PTHR33217:SF5">
    <property type="entry name" value="MUTATOR FAMILY TRANSPOSASE"/>
    <property type="match status" value="1"/>
</dbReference>
<dbReference type="GO" id="GO:0004803">
    <property type="term" value="F:transposase activity"/>
    <property type="evidence" value="ECO:0007669"/>
    <property type="project" value="UniProtKB-UniRule"/>
</dbReference>
<dbReference type="Proteomes" id="UP000001692">
    <property type="component" value="Plasmid pRALTA"/>
</dbReference>
<dbReference type="AlphaFoldDB" id="B2AJ92"/>
<keyword evidence="9" id="KW-0614">Plasmid</keyword>
<dbReference type="PANTHER" id="PTHR33217">
    <property type="entry name" value="TRANSPOSASE FOR INSERTION SEQUENCE ELEMENT IS1081"/>
    <property type="match status" value="1"/>
</dbReference>
<dbReference type="GO" id="GO:0003677">
    <property type="term" value="F:DNA binding"/>
    <property type="evidence" value="ECO:0007669"/>
    <property type="project" value="UniProtKB-UniRule"/>
</dbReference>
<gene>
    <name evidence="8" type="ordered locus">pRALTA_0055</name>
    <name evidence="9" type="ordered locus">pRALTA_0503</name>
</gene>
<feature type="region of interest" description="Disordered" evidence="7">
    <location>
        <begin position="1"/>
        <end position="31"/>
    </location>
</feature>
<reference evidence="9 10" key="1">
    <citation type="journal article" date="2008" name="Genome Res.">
        <title>Genome sequence of the beta-rhizobium Cupriavidus taiwanensis and comparative genomics of rhizobia.</title>
        <authorList>
            <person name="Amadou C."/>
            <person name="Pascal G."/>
            <person name="Mangenot S."/>
            <person name="Glew M."/>
            <person name="Bontemps C."/>
            <person name="Capela D."/>
            <person name="Carrere S."/>
            <person name="Cruveiller S."/>
            <person name="Dossat C."/>
            <person name="Lajus A."/>
            <person name="Marchetti M."/>
            <person name="Poinsot V."/>
            <person name="Rouy Z."/>
            <person name="Servin B."/>
            <person name="Saad M."/>
            <person name="Schenowitz C."/>
            <person name="Barbe V."/>
            <person name="Batut J."/>
            <person name="Medigue C."/>
            <person name="Masson-Boivin C."/>
        </authorList>
    </citation>
    <scope>NUCLEOTIDE SEQUENCE [LARGE SCALE GENOMIC DNA]</scope>
    <source>
        <strain evidence="10">DSM 17343 / BCRC 17206 / CCUG 44338 / CIP 107171 / LMG 19424 / R1</strain>
        <strain evidence="9">LMG19424</strain>
    </source>
</reference>
<proteinExistence type="inferred from homology"/>
<evidence type="ECO:0000313" key="9">
    <source>
        <dbReference type="EMBL" id="CAP64143.1"/>
    </source>
</evidence>
<evidence type="ECO:0000313" key="10">
    <source>
        <dbReference type="Proteomes" id="UP000001692"/>
    </source>
</evidence>
<organism evidence="9 10">
    <name type="scientific">Cupriavidus taiwanensis (strain DSM 17343 / BCRC 17206 / CCUG 44338 / CIP 107171 / LMG 19424 / R1)</name>
    <name type="common">Ralstonia taiwanensis (strain LMG 19424)</name>
    <dbReference type="NCBI Taxonomy" id="977880"/>
    <lineage>
        <taxon>Bacteria</taxon>
        <taxon>Pseudomonadati</taxon>
        <taxon>Pseudomonadota</taxon>
        <taxon>Betaproteobacteria</taxon>
        <taxon>Burkholderiales</taxon>
        <taxon>Burkholderiaceae</taxon>
        <taxon>Cupriavidus</taxon>
    </lineage>
</organism>
<keyword evidence="4 6" id="KW-0238">DNA-binding</keyword>
<comment type="function">
    <text evidence="1 6">Required for the transposition of the insertion element.</text>
</comment>
<sequence>MGNIANGSRWDSTTTTDSRSQRNRAGRRGGQLLTRARSSTYMNGLPTRSAPRCPCPGWSNHTPSYTVRRGRAPVPIMPVTNAIESINAQLRKIIKTRGHFPSDEAATKLLWLALRNITVKWGSSTHDWKAAMNQFAILYEERFTHPYR</sequence>
<evidence type="ECO:0000256" key="3">
    <source>
        <dbReference type="ARBA" id="ARBA00022578"/>
    </source>
</evidence>
<accession>B2AJ92</accession>
<evidence type="ECO:0000256" key="5">
    <source>
        <dbReference type="ARBA" id="ARBA00023172"/>
    </source>
</evidence>
<keyword evidence="6" id="KW-0814">Transposable element</keyword>
<name>B2AJ92_CUPTR</name>
<dbReference type="EMBL" id="CU633751">
    <property type="protein sequence ID" value="CAP64143.1"/>
    <property type="molecule type" value="Genomic_DNA"/>
</dbReference>
<evidence type="ECO:0000256" key="7">
    <source>
        <dbReference type="SAM" id="MobiDB-lite"/>
    </source>
</evidence>